<dbReference type="PROSITE" id="PS50011">
    <property type="entry name" value="PROTEIN_KINASE_DOM"/>
    <property type="match status" value="1"/>
</dbReference>
<dbReference type="EMBL" id="KV417492">
    <property type="protein sequence ID" value="KZP30845.1"/>
    <property type="molecule type" value="Genomic_DNA"/>
</dbReference>
<dbReference type="InterPro" id="IPR051681">
    <property type="entry name" value="Ser/Thr_Kinases-Pseudokinases"/>
</dbReference>
<evidence type="ECO:0000256" key="1">
    <source>
        <dbReference type="ARBA" id="ARBA00022741"/>
    </source>
</evidence>
<dbReference type="GO" id="GO:0005524">
    <property type="term" value="F:ATP binding"/>
    <property type="evidence" value="ECO:0007669"/>
    <property type="project" value="UniProtKB-KW"/>
</dbReference>
<keyword evidence="2" id="KW-0067">ATP-binding</keyword>
<organism evidence="4 5">
    <name type="scientific">Athelia psychrophila</name>
    <dbReference type="NCBI Taxonomy" id="1759441"/>
    <lineage>
        <taxon>Eukaryota</taxon>
        <taxon>Fungi</taxon>
        <taxon>Dikarya</taxon>
        <taxon>Basidiomycota</taxon>
        <taxon>Agaricomycotina</taxon>
        <taxon>Agaricomycetes</taxon>
        <taxon>Agaricomycetidae</taxon>
        <taxon>Atheliales</taxon>
        <taxon>Atheliaceae</taxon>
        <taxon>Athelia</taxon>
    </lineage>
</organism>
<keyword evidence="1" id="KW-0547">Nucleotide-binding</keyword>
<dbReference type="PANTHER" id="PTHR44329">
    <property type="entry name" value="SERINE/THREONINE-PROTEIN KINASE TNNI3K-RELATED"/>
    <property type="match status" value="1"/>
</dbReference>
<evidence type="ECO:0000313" key="4">
    <source>
        <dbReference type="EMBL" id="KZP30845.1"/>
    </source>
</evidence>
<sequence>MMPQYASANSSSPYNLVAVKHLRPCGTTVAHWQRMTLRLRREIIVWQRLRHENVVPLLGTISNNHPCIGLISPWMEAGNLNTFLHKESLTLAYRVKLSCDIAAGLCYLHHEGIVHGDLTGANVLIDDNDAARLVDFGLSTIMEEFQGTSFMTSTVGGAMRYRAPELLPSTEADVHDVFKPTLTTMCDVYSLGSVVLQILSGHAPYYNIQDDILVTLALSRRVRPSRPPSNSLTDPYWDLITRCWVKASFRPSADEVYTSLLQLYESSS</sequence>
<dbReference type="PANTHER" id="PTHR44329:SF298">
    <property type="entry name" value="MIXED LINEAGE KINASE DOMAIN-LIKE PROTEIN"/>
    <property type="match status" value="1"/>
</dbReference>
<reference evidence="4 5" key="1">
    <citation type="journal article" date="2016" name="Mol. Biol. Evol.">
        <title>Comparative Genomics of Early-Diverging Mushroom-Forming Fungi Provides Insights into the Origins of Lignocellulose Decay Capabilities.</title>
        <authorList>
            <person name="Nagy L.G."/>
            <person name="Riley R."/>
            <person name="Tritt A."/>
            <person name="Adam C."/>
            <person name="Daum C."/>
            <person name="Floudas D."/>
            <person name="Sun H."/>
            <person name="Yadav J.S."/>
            <person name="Pangilinan J."/>
            <person name="Larsson K.H."/>
            <person name="Matsuura K."/>
            <person name="Barry K."/>
            <person name="Labutti K."/>
            <person name="Kuo R."/>
            <person name="Ohm R.A."/>
            <person name="Bhattacharya S.S."/>
            <person name="Shirouzu T."/>
            <person name="Yoshinaga Y."/>
            <person name="Martin F.M."/>
            <person name="Grigoriev I.V."/>
            <person name="Hibbett D.S."/>
        </authorList>
    </citation>
    <scope>NUCLEOTIDE SEQUENCE [LARGE SCALE GENOMIC DNA]</scope>
    <source>
        <strain evidence="4 5">CBS 109695</strain>
    </source>
</reference>
<dbReference type="Proteomes" id="UP000076532">
    <property type="component" value="Unassembled WGS sequence"/>
</dbReference>
<dbReference type="Gene3D" id="1.10.510.10">
    <property type="entry name" value="Transferase(Phosphotransferase) domain 1"/>
    <property type="match status" value="1"/>
</dbReference>
<keyword evidence="5" id="KW-1185">Reference proteome</keyword>
<evidence type="ECO:0000313" key="5">
    <source>
        <dbReference type="Proteomes" id="UP000076532"/>
    </source>
</evidence>
<protein>
    <submittedName>
        <fullName evidence="4">Kinase-like protein</fullName>
    </submittedName>
</protein>
<evidence type="ECO:0000259" key="3">
    <source>
        <dbReference type="PROSITE" id="PS50011"/>
    </source>
</evidence>
<name>A0A166TPU6_9AGAM</name>
<dbReference type="STRING" id="436010.A0A166TPU6"/>
<dbReference type="PIRSF" id="PIRSF000654">
    <property type="entry name" value="Integrin-linked_kinase"/>
    <property type="match status" value="1"/>
</dbReference>
<evidence type="ECO:0000256" key="2">
    <source>
        <dbReference type="ARBA" id="ARBA00022840"/>
    </source>
</evidence>
<dbReference type="PROSITE" id="PS00109">
    <property type="entry name" value="PROTEIN_KINASE_TYR"/>
    <property type="match status" value="1"/>
</dbReference>
<feature type="domain" description="Protein kinase" evidence="3">
    <location>
        <begin position="1"/>
        <end position="264"/>
    </location>
</feature>
<dbReference type="InterPro" id="IPR011009">
    <property type="entry name" value="Kinase-like_dom_sf"/>
</dbReference>
<dbReference type="AlphaFoldDB" id="A0A166TPU6"/>
<accession>A0A166TPU6</accession>
<dbReference type="InterPro" id="IPR008266">
    <property type="entry name" value="Tyr_kinase_AS"/>
</dbReference>
<dbReference type="Pfam" id="PF07714">
    <property type="entry name" value="PK_Tyr_Ser-Thr"/>
    <property type="match status" value="1"/>
</dbReference>
<proteinExistence type="predicted"/>
<dbReference type="OrthoDB" id="346907at2759"/>
<dbReference type="SUPFAM" id="SSF56112">
    <property type="entry name" value="Protein kinase-like (PK-like)"/>
    <property type="match status" value="1"/>
</dbReference>
<dbReference type="InterPro" id="IPR000719">
    <property type="entry name" value="Prot_kinase_dom"/>
</dbReference>
<dbReference type="InterPro" id="IPR001245">
    <property type="entry name" value="Ser-Thr/Tyr_kinase_cat_dom"/>
</dbReference>
<dbReference type="GO" id="GO:0004674">
    <property type="term" value="F:protein serine/threonine kinase activity"/>
    <property type="evidence" value="ECO:0007669"/>
    <property type="project" value="TreeGrafter"/>
</dbReference>
<gene>
    <name evidence="4" type="ORF">FIBSPDRAFT_94853</name>
</gene>